<dbReference type="PANTHER" id="PTHR34384">
    <property type="entry name" value="L-2,3-DIAMINOPROPANOATE--CITRATE LIGASE"/>
    <property type="match status" value="1"/>
</dbReference>
<comment type="caution">
    <text evidence="4">The sequence shown here is derived from an EMBL/GenBank/DDBJ whole genome shotgun (WGS) entry which is preliminary data.</text>
</comment>
<organism evidence="4 5">
    <name type="scientific">Paracraurococcus lichenis</name>
    <dbReference type="NCBI Taxonomy" id="3064888"/>
    <lineage>
        <taxon>Bacteria</taxon>
        <taxon>Pseudomonadati</taxon>
        <taxon>Pseudomonadota</taxon>
        <taxon>Alphaproteobacteria</taxon>
        <taxon>Acetobacterales</taxon>
        <taxon>Roseomonadaceae</taxon>
        <taxon>Paracraurococcus</taxon>
    </lineage>
</organism>
<reference evidence="4 5" key="1">
    <citation type="submission" date="2023-08" db="EMBL/GenBank/DDBJ databases">
        <title>The draft genome sequence of Paracraurococcus sp. LOR1-02.</title>
        <authorList>
            <person name="Kingkaew E."/>
            <person name="Tanasupawat S."/>
        </authorList>
    </citation>
    <scope>NUCLEOTIDE SEQUENCE [LARGE SCALE GENOMIC DNA]</scope>
    <source>
        <strain evidence="4 5">LOR1-02</strain>
    </source>
</reference>
<feature type="domain" description="Aerobactin siderophore biosynthesis IucA/IucC N-terminal" evidence="2">
    <location>
        <begin position="143"/>
        <end position="382"/>
    </location>
</feature>
<evidence type="ECO:0000259" key="2">
    <source>
        <dbReference type="Pfam" id="PF04183"/>
    </source>
</evidence>
<comment type="pathway">
    <text evidence="1">Siderophore biosynthesis.</text>
</comment>
<gene>
    <name evidence="4" type="ORF">Q7A36_29485</name>
</gene>
<dbReference type="Gene3D" id="3.30.310.280">
    <property type="match status" value="1"/>
</dbReference>
<sequence length="591" mass="64050">MSGIPDSSAWQEAGRTLLAKAISEFAYEEVVRPALDLRPDGSFTAFLQLASGVGYRFAGTQRVWGNLAIDPTSIRRLETLETEATDPQQWVLDARVELGGDGAATAGFLRELGRTQQAEALRLARCRDLDGAAWLIKAPEEVQALLSGHPKAVANKGRLGWGEGALAAFTPERAEPFRLTWVVLDTQCATWASAGGASFAGECIPAAERSTFDAAVARCGIAPEHALPLPVHPWQWDNVLLPEFAGEIAAGRMAPIGCFGDVYRPQQSIRTLTNVSRRGRADVKLALSILNTSAYRGLGGTTLRAGQALSGWLAGIVAADPVLHRRRVTVLRELAGVHFTHPAYAALPDVPYHYREHLGAILRESAEAHAGLKEWPALYATLHERDATGRPLALAMARQAGLDIEVWLERLFDLTVVPLHHLLCRYGCCPIAHGQNLMLILRQGLPVAMALKDFQGDFDLADTGQAEAAGLPAEIAALLPRKRPEVVVHNIQTAHFVTTLRFLSDALAAAGALQERRFYSLLARTLRAYQREADLPPTAYARYELFAPTLPKVCINKVRLAAGYGDTAARPLPALGTPLHNPLHLAEVGEQ</sequence>
<keyword evidence="5" id="KW-1185">Reference proteome</keyword>
<name>A0ABT9E8H6_9PROT</name>
<dbReference type="Pfam" id="PF04183">
    <property type="entry name" value="IucA_IucC"/>
    <property type="match status" value="1"/>
</dbReference>
<protein>
    <submittedName>
        <fullName evidence="4">IucA/IucC family protein</fullName>
    </submittedName>
</protein>
<evidence type="ECO:0000259" key="3">
    <source>
        <dbReference type="Pfam" id="PF06276"/>
    </source>
</evidence>
<accession>A0ABT9E8H6</accession>
<dbReference type="PANTHER" id="PTHR34384:SF6">
    <property type="entry name" value="STAPHYLOFERRIN B SYNTHASE"/>
    <property type="match status" value="1"/>
</dbReference>
<dbReference type="InterPro" id="IPR022770">
    <property type="entry name" value="IucA/IucC-like_C"/>
</dbReference>
<evidence type="ECO:0000313" key="5">
    <source>
        <dbReference type="Proteomes" id="UP001243009"/>
    </source>
</evidence>
<evidence type="ECO:0000313" key="4">
    <source>
        <dbReference type="EMBL" id="MDO9712511.1"/>
    </source>
</evidence>
<dbReference type="RefSeq" id="WP_305107367.1">
    <property type="nucleotide sequence ID" value="NZ_JAUTWS010000049.1"/>
</dbReference>
<evidence type="ECO:0000256" key="1">
    <source>
        <dbReference type="ARBA" id="ARBA00004924"/>
    </source>
</evidence>
<dbReference type="Gene3D" id="1.10.510.40">
    <property type="match status" value="1"/>
</dbReference>
<proteinExistence type="predicted"/>
<dbReference type="InterPro" id="IPR007310">
    <property type="entry name" value="Aerobactin_biosyn_IucA/IucC_N"/>
</dbReference>
<dbReference type="EMBL" id="JAUTWS010000049">
    <property type="protein sequence ID" value="MDO9712511.1"/>
    <property type="molecule type" value="Genomic_DNA"/>
</dbReference>
<dbReference type="Proteomes" id="UP001243009">
    <property type="component" value="Unassembled WGS sequence"/>
</dbReference>
<dbReference type="Gene3D" id="6.10.250.3370">
    <property type="match status" value="1"/>
</dbReference>
<feature type="domain" description="Aerobactin siderophore biosynthesis IucA/IucC-like C-terminal" evidence="3">
    <location>
        <begin position="407"/>
        <end position="562"/>
    </location>
</feature>
<dbReference type="InterPro" id="IPR037455">
    <property type="entry name" value="LucA/IucC-like"/>
</dbReference>
<dbReference type="Pfam" id="PF06276">
    <property type="entry name" value="FhuF"/>
    <property type="match status" value="1"/>
</dbReference>